<dbReference type="EMBL" id="JAACAK010000002">
    <property type="protein sequence ID" value="NIR73569.1"/>
    <property type="molecule type" value="Genomic_DNA"/>
</dbReference>
<evidence type="ECO:0000313" key="8">
    <source>
        <dbReference type="Proteomes" id="UP000702544"/>
    </source>
</evidence>
<organism evidence="7 8">
    <name type="scientific">Candidatus Kutchimonas denitrificans</name>
    <dbReference type="NCBI Taxonomy" id="3056748"/>
    <lineage>
        <taxon>Bacteria</taxon>
        <taxon>Pseudomonadati</taxon>
        <taxon>Gemmatimonadota</taxon>
        <taxon>Gemmatimonadia</taxon>
        <taxon>Candidatus Palauibacterales</taxon>
        <taxon>Candidatus Palauibacteraceae</taxon>
        <taxon>Candidatus Kutchimonas</taxon>
    </lineage>
</organism>
<name>A0AAE4Z4F8_9BACT</name>
<protein>
    <submittedName>
        <fullName evidence="7">DsbA family protein</fullName>
    </submittedName>
</protein>
<evidence type="ECO:0000259" key="6">
    <source>
        <dbReference type="PROSITE" id="PS51352"/>
    </source>
</evidence>
<dbReference type="PROSITE" id="PS51352">
    <property type="entry name" value="THIOREDOXIN_2"/>
    <property type="match status" value="1"/>
</dbReference>
<keyword evidence="5" id="KW-0676">Redox-active center</keyword>
<evidence type="ECO:0000256" key="5">
    <source>
        <dbReference type="ARBA" id="ARBA00023284"/>
    </source>
</evidence>
<dbReference type="SUPFAM" id="SSF52833">
    <property type="entry name" value="Thioredoxin-like"/>
    <property type="match status" value="1"/>
</dbReference>
<feature type="domain" description="Thioredoxin" evidence="6">
    <location>
        <begin position="23"/>
        <end position="209"/>
    </location>
</feature>
<dbReference type="Proteomes" id="UP000702544">
    <property type="component" value="Unassembled WGS sequence"/>
</dbReference>
<dbReference type="GO" id="GO:0016491">
    <property type="term" value="F:oxidoreductase activity"/>
    <property type="evidence" value="ECO:0007669"/>
    <property type="project" value="UniProtKB-KW"/>
</dbReference>
<keyword evidence="3" id="KW-0560">Oxidoreductase</keyword>
<keyword evidence="4" id="KW-1015">Disulfide bond</keyword>
<evidence type="ECO:0000313" key="7">
    <source>
        <dbReference type="EMBL" id="NIR73569.1"/>
    </source>
</evidence>
<accession>A0AAE4Z4F8</accession>
<evidence type="ECO:0000256" key="1">
    <source>
        <dbReference type="ARBA" id="ARBA00005791"/>
    </source>
</evidence>
<dbReference type="PANTHER" id="PTHR13887:SF14">
    <property type="entry name" value="DISULFIDE BOND FORMATION PROTEIN D"/>
    <property type="match status" value="1"/>
</dbReference>
<dbReference type="Gene3D" id="3.40.30.10">
    <property type="entry name" value="Glutaredoxin"/>
    <property type="match status" value="1"/>
</dbReference>
<dbReference type="Pfam" id="PF13462">
    <property type="entry name" value="Thioredoxin_4"/>
    <property type="match status" value="1"/>
</dbReference>
<dbReference type="InterPro" id="IPR036249">
    <property type="entry name" value="Thioredoxin-like_sf"/>
</dbReference>
<proteinExistence type="inferred from homology"/>
<gene>
    <name evidence="7" type="ORF">GWO12_00410</name>
</gene>
<sequence length="210" mass="23303">MMGRSKLTLVLLGLSVGFAAGFLLGRETAPPGADLSRTFGLGLEGRPLRGPEDAPVTIIEFTDYECPFCQRYSQTIYPKLFAQYGGRINYAVRHFPATYQHRRAHKAAQAAECAGDQGEFFAYHELLFKRTPRLDEESLIRYAAMLGLEPDRFGGCLRSGAKSDIVDDDLQAGIARGVAGTPSFLINGRMLVGFQPLSEFQRYIERDLQD</sequence>
<dbReference type="InterPro" id="IPR013766">
    <property type="entry name" value="Thioredoxin_domain"/>
</dbReference>
<reference evidence="7 8" key="1">
    <citation type="submission" date="2020-01" db="EMBL/GenBank/DDBJ databases">
        <title>Genomes assembled from Gulf of Kutch pelagic sediment metagenomes.</title>
        <authorList>
            <person name="Chandrashekar M."/>
            <person name="Mahajan M.S."/>
            <person name="Dave K.J."/>
            <person name="Vatsa P."/>
            <person name="Nathani N.M."/>
        </authorList>
    </citation>
    <scope>NUCLEOTIDE SEQUENCE [LARGE SCALE GENOMIC DNA]</scope>
    <source>
        <strain evidence="7">KS3-K002</strain>
    </source>
</reference>
<dbReference type="PANTHER" id="PTHR13887">
    <property type="entry name" value="GLUTATHIONE S-TRANSFERASE KAPPA"/>
    <property type="match status" value="1"/>
</dbReference>
<evidence type="ECO:0000256" key="2">
    <source>
        <dbReference type="ARBA" id="ARBA00022729"/>
    </source>
</evidence>
<keyword evidence="2" id="KW-0732">Signal</keyword>
<evidence type="ECO:0000256" key="4">
    <source>
        <dbReference type="ARBA" id="ARBA00023157"/>
    </source>
</evidence>
<comment type="similarity">
    <text evidence="1">Belongs to the thioredoxin family. DsbA subfamily.</text>
</comment>
<comment type="caution">
    <text evidence="7">The sequence shown here is derived from an EMBL/GenBank/DDBJ whole genome shotgun (WGS) entry which is preliminary data.</text>
</comment>
<evidence type="ECO:0000256" key="3">
    <source>
        <dbReference type="ARBA" id="ARBA00023002"/>
    </source>
</evidence>
<dbReference type="AlphaFoldDB" id="A0AAE4Z4F8"/>
<dbReference type="InterPro" id="IPR012336">
    <property type="entry name" value="Thioredoxin-like_fold"/>
</dbReference>